<accession>A0A0A8YAT1</accession>
<reference evidence="1" key="1">
    <citation type="submission" date="2014-09" db="EMBL/GenBank/DDBJ databases">
        <authorList>
            <person name="Magalhaes I.L.F."/>
            <person name="Oliveira U."/>
            <person name="Santos F.R."/>
            <person name="Vidigal T.H.D.A."/>
            <person name="Brescovit A.D."/>
            <person name="Santos A.J."/>
        </authorList>
    </citation>
    <scope>NUCLEOTIDE SEQUENCE</scope>
    <source>
        <tissue evidence="1">Shoot tissue taken approximately 20 cm above the soil surface</tissue>
    </source>
</reference>
<evidence type="ECO:0000313" key="1">
    <source>
        <dbReference type="EMBL" id="JAD20522.1"/>
    </source>
</evidence>
<dbReference type="EMBL" id="GBRH01277373">
    <property type="protein sequence ID" value="JAD20522.1"/>
    <property type="molecule type" value="Transcribed_RNA"/>
</dbReference>
<sequence>MRCYLASNLCNHMLKNSFLIKAVCLFSKFTAMILPDSNILH</sequence>
<protein>
    <submittedName>
        <fullName evidence="1">Uncharacterized protein</fullName>
    </submittedName>
</protein>
<organism evidence="1">
    <name type="scientific">Arundo donax</name>
    <name type="common">Giant reed</name>
    <name type="synonym">Donax arundinaceus</name>
    <dbReference type="NCBI Taxonomy" id="35708"/>
    <lineage>
        <taxon>Eukaryota</taxon>
        <taxon>Viridiplantae</taxon>
        <taxon>Streptophyta</taxon>
        <taxon>Embryophyta</taxon>
        <taxon>Tracheophyta</taxon>
        <taxon>Spermatophyta</taxon>
        <taxon>Magnoliopsida</taxon>
        <taxon>Liliopsida</taxon>
        <taxon>Poales</taxon>
        <taxon>Poaceae</taxon>
        <taxon>PACMAD clade</taxon>
        <taxon>Arundinoideae</taxon>
        <taxon>Arundineae</taxon>
        <taxon>Arundo</taxon>
    </lineage>
</organism>
<name>A0A0A8YAT1_ARUDO</name>
<reference evidence="1" key="2">
    <citation type="journal article" date="2015" name="Data Brief">
        <title>Shoot transcriptome of the giant reed, Arundo donax.</title>
        <authorList>
            <person name="Barrero R.A."/>
            <person name="Guerrero F.D."/>
            <person name="Moolhuijzen P."/>
            <person name="Goolsby J.A."/>
            <person name="Tidwell J."/>
            <person name="Bellgard S.E."/>
            <person name="Bellgard M.I."/>
        </authorList>
    </citation>
    <scope>NUCLEOTIDE SEQUENCE</scope>
    <source>
        <tissue evidence="1">Shoot tissue taken approximately 20 cm above the soil surface</tissue>
    </source>
</reference>
<proteinExistence type="predicted"/>
<dbReference type="AlphaFoldDB" id="A0A0A8YAT1"/>